<sequence>MSNWLSDLSSEQQQSIDQANSNGLQHKDIRPKDGPSAFAGVIDSPLRGAGVGFIKVADTIARPLDFAGDAASYAVDYLTNENDIPTFSEYRQKAIQSRDDLVFKSIEALEDKENTGLVGNIGVGLGDYLWRGLVGGYAGGIGGAAVLTGGTTGTNQYNKQVRDGVDSSTALQVAGVNAAGDAVAAALPLSYGFKGAGGIVKDGLLSIGGATGLNAGIQFTSNEVLKDAGYDKQAKQFEVTGETVLTDLILNSVMFGAARGVAYRNNKLAEDVNAEMQRIANDPEAKADVINETLVRNEMDFENVSAPVRITDPIQENRHYQNLDTATQQLRSGQQVQVTHQVSGELKSRKVNFDSSALPTNAKTIARKAQQEGVDPTVALTIAQMESNFSHTAQPPVGKDGKRASTAHGLFQVLDKTWRNLGGSDRNNIDEQIKVGLKHIKQANNFIKQKLGREPVAHEQYLGHLLGPSGAVKVLSADPNAKLIDIVRQYDSKNAADIVNNNGMAGMTVGQAVEKWRKKWNTVSARYGGENTSTAYGMDGSSYDFAYEVKDLSDLIASNDNLYGVNPRYPIELQPRDRTREASRQQIENMANDLKPELLGESYKLSDGAPIIGMDHVVESGNGRTLAIGKAYESGRAEAYRDFVQSWAGERGLDITGLNQPVLVRTRLSDVNRVDFSRLANESDVAQFSASERAKSDIDRLPDSSLLKINNDGTVNLDSSMDFVRGFVDQLPQSERANAITTDGRLSQDGKRRIEAAMVQRAYGDSSLVTRLAENLDDDSKTVLNALLRAAPQLSQLGDLVKQGGRHPNTIAQDLAQAAQKLSDLKANGLRVDDYLNQGQLIDDGLSAGARDFLDVFATNNRSAKAISENIQGKIDEVELRGDPRQGSLFGESPEEVAALEIIMKNPDQEISVSRMRPDGEIEEVTMTLRERLDQLDTEAKAAQEQGLAAETAVMCALQFGD</sequence>
<comment type="caution">
    <text evidence="4">The sequence shown here is derived from an EMBL/GenBank/DDBJ whole genome shotgun (WGS) entry which is preliminary data.</text>
</comment>
<feature type="domain" description="Transglycosylase SLT" evidence="2">
    <location>
        <begin position="365"/>
        <end position="445"/>
    </location>
</feature>
<protein>
    <recommendedName>
        <fullName evidence="6">DdrB-like domain-containing protein</fullName>
    </recommendedName>
</protein>
<dbReference type="SUPFAM" id="SSF53955">
    <property type="entry name" value="Lysozyme-like"/>
    <property type="match status" value="1"/>
</dbReference>
<evidence type="ECO:0008006" key="6">
    <source>
        <dbReference type="Google" id="ProtNLM"/>
    </source>
</evidence>
<evidence type="ECO:0000313" key="5">
    <source>
        <dbReference type="Proteomes" id="UP000013009"/>
    </source>
</evidence>
<dbReference type="EMBL" id="APRZ01000006">
    <property type="protein sequence ID" value="ENX36330.1"/>
    <property type="molecule type" value="Genomic_DNA"/>
</dbReference>
<dbReference type="Pfam" id="PF18763">
    <property type="entry name" value="ddrB-ParB"/>
    <property type="match status" value="1"/>
</dbReference>
<reference evidence="4 5" key="1">
    <citation type="submission" date="2013-02" db="EMBL/GenBank/DDBJ databases">
        <title>The Genome Sequence of Acinetobacter sp. NIPH 1859.</title>
        <authorList>
            <consortium name="The Broad Institute Genome Sequencing Platform"/>
            <consortium name="The Broad Institute Genome Sequencing Center for Infectious Disease"/>
            <person name="Cerqueira G."/>
            <person name="Feldgarden M."/>
            <person name="Courvalin P."/>
            <person name="Perichon B."/>
            <person name="Grillot-Courvalin C."/>
            <person name="Clermont D."/>
            <person name="Rocha E."/>
            <person name="Yoon E.-J."/>
            <person name="Nemec A."/>
            <person name="Walker B."/>
            <person name="Young S.K."/>
            <person name="Zeng Q."/>
            <person name="Gargeya S."/>
            <person name="Fitzgerald M."/>
            <person name="Haas B."/>
            <person name="Abouelleil A."/>
            <person name="Alvarado L."/>
            <person name="Arachchi H.M."/>
            <person name="Berlin A.M."/>
            <person name="Chapman S.B."/>
            <person name="Dewar J."/>
            <person name="Goldberg J."/>
            <person name="Griggs A."/>
            <person name="Gujja S."/>
            <person name="Hansen M."/>
            <person name="Howarth C."/>
            <person name="Imamovic A."/>
            <person name="Larimer J."/>
            <person name="McCowan C."/>
            <person name="Murphy C."/>
            <person name="Neiman D."/>
            <person name="Pearson M."/>
            <person name="Priest M."/>
            <person name="Roberts A."/>
            <person name="Saif S."/>
            <person name="Shea T."/>
            <person name="Sisk P."/>
            <person name="Sykes S."/>
            <person name="Wortman J."/>
            <person name="Nusbaum C."/>
            <person name="Birren B."/>
        </authorList>
    </citation>
    <scope>NUCLEOTIDE SEQUENCE [LARGE SCALE GENOMIC DNA]</scope>
    <source>
        <strain evidence="4 5">NIPH 1859</strain>
    </source>
</reference>
<evidence type="ECO:0000259" key="2">
    <source>
        <dbReference type="Pfam" id="PF01464"/>
    </source>
</evidence>
<dbReference type="Proteomes" id="UP000013009">
    <property type="component" value="Unassembled WGS sequence"/>
</dbReference>
<dbReference type="InterPro" id="IPR008258">
    <property type="entry name" value="Transglycosylase_SLT_dom_1"/>
</dbReference>
<proteinExistence type="predicted"/>
<evidence type="ECO:0000259" key="3">
    <source>
        <dbReference type="Pfam" id="PF18763"/>
    </source>
</evidence>
<dbReference type="Pfam" id="PF01464">
    <property type="entry name" value="SLT"/>
    <property type="match status" value="1"/>
</dbReference>
<feature type="compositionally biased region" description="Polar residues" evidence="1">
    <location>
        <begin position="1"/>
        <end position="24"/>
    </location>
</feature>
<feature type="domain" description="DdrB-like" evidence="3">
    <location>
        <begin position="539"/>
        <end position="667"/>
    </location>
</feature>
<name>N9RCG7_9GAMM</name>
<keyword evidence="5" id="KW-1185">Reference proteome</keyword>
<dbReference type="HOGENOM" id="CLU_309650_0_0_6"/>
<gene>
    <name evidence="4" type="ORF">F889_00492</name>
</gene>
<dbReference type="InterPro" id="IPR041398">
    <property type="entry name" value="DdrB_dom"/>
</dbReference>
<dbReference type="PATRIC" id="fig|1217695.3.peg.476"/>
<dbReference type="OrthoDB" id="9814088at2"/>
<dbReference type="Gene3D" id="1.10.530.10">
    <property type="match status" value="1"/>
</dbReference>
<dbReference type="AlphaFoldDB" id="N9RCG7"/>
<dbReference type="InterPro" id="IPR023346">
    <property type="entry name" value="Lysozyme-like_dom_sf"/>
</dbReference>
<dbReference type="RefSeq" id="WP_005269891.1">
    <property type="nucleotide sequence ID" value="NZ_KB850193.1"/>
</dbReference>
<accession>N9RCG7</accession>
<evidence type="ECO:0000256" key="1">
    <source>
        <dbReference type="SAM" id="MobiDB-lite"/>
    </source>
</evidence>
<evidence type="ECO:0000313" key="4">
    <source>
        <dbReference type="EMBL" id="ENX36330.1"/>
    </source>
</evidence>
<organism evidence="4 5">
    <name type="scientific">Acinetobacter colistiniresistens</name>
    <dbReference type="NCBI Taxonomy" id="280145"/>
    <lineage>
        <taxon>Bacteria</taxon>
        <taxon>Pseudomonadati</taxon>
        <taxon>Pseudomonadota</taxon>
        <taxon>Gammaproteobacteria</taxon>
        <taxon>Moraxellales</taxon>
        <taxon>Moraxellaceae</taxon>
        <taxon>Acinetobacter</taxon>
    </lineage>
</organism>
<feature type="region of interest" description="Disordered" evidence="1">
    <location>
        <begin position="1"/>
        <end position="30"/>
    </location>
</feature>